<proteinExistence type="inferred from homology"/>
<keyword evidence="8" id="KW-0809">Transit peptide</keyword>
<evidence type="ECO:0000256" key="4">
    <source>
        <dbReference type="ARBA" id="ARBA00011533"/>
    </source>
</evidence>
<reference evidence="15" key="1">
    <citation type="submission" date="2017-02" db="UniProtKB">
        <authorList>
            <consortium name="WormBaseParasite"/>
        </authorList>
    </citation>
    <scope>IDENTIFICATION</scope>
</reference>
<feature type="region of interest" description="Disordered" evidence="12">
    <location>
        <begin position="1"/>
        <end position="34"/>
    </location>
</feature>
<evidence type="ECO:0000256" key="1">
    <source>
        <dbReference type="ARBA" id="ARBA00003195"/>
    </source>
</evidence>
<evidence type="ECO:0000256" key="8">
    <source>
        <dbReference type="ARBA" id="ARBA00022946"/>
    </source>
</evidence>
<dbReference type="AlphaFoldDB" id="A0A0N4UMM7"/>
<evidence type="ECO:0000256" key="12">
    <source>
        <dbReference type="SAM" id="MobiDB-lite"/>
    </source>
</evidence>
<keyword evidence="11 13" id="KW-0472">Membrane</keyword>
<evidence type="ECO:0000256" key="13">
    <source>
        <dbReference type="SAM" id="Phobius"/>
    </source>
</evidence>
<evidence type="ECO:0000256" key="3">
    <source>
        <dbReference type="ARBA" id="ARBA00005923"/>
    </source>
</evidence>
<dbReference type="Proteomes" id="UP000038040">
    <property type="component" value="Unplaced"/>
</dbReference>
<evidence type="ECO:0000256" key="11">
    <source>
        <dbReference type="ARBA" id="ARBA00023136"/>
    </source>
</evidence>
<keyword evidence="7" id="KW-0999">Mitochondrion inner membrane</keyword>
<feature type="compositionally biased region" description="Basic and acidic residues" evidence="12">
    <location>
        <begin position="23"/>
        <end position="34"/>
    </location>
</feature>
<comment type="subunit">
    <text evidence="4">Complex I is composed of 45 different subunits.</text>
</comment>
<evidence type="ECO:0000256" key="9">
    <source>
        <dbReference type="ARBA" id="ARBA00022982"/>
    </source>
</evidence>
<keyword evidence="6" id="KW-0679">Respiratory chain</keyword>
<comment type="subcellular location">
    <subcellularLocation>
        <location evidence="2">Mitochondrion inner membrane</location>
        <topology evidence="2">Peripheral membrane protein</topology>
        <orientation evidence="2">Matrix side</orientation>
    </subcellularLocation>
</comment>
<dbReference type="GO" id="GO:0045271">
    <property type="term" value="C:respiratory chain complex I"/>
    <property type="evidence" value="ECO:0007669"/>
    <property type="project" value="InterPro"/>
</dbReference>
<evidence type="ECO:0000256" key="10">
    <source>
        <dbReference type="ARBA" id="ARBA00023128"/>
    </source>
</evidence>
<dbReference type="GO" id="GO:0005743">
    <property type="term" value="C:mitochondrial inner membrane"/>
    <property type="evidence" value="ECO:0007669"/>
    <property type="project" value="UniProtKB-SubCell"/>
</dbReference>
<sequence length="123" mass="14603">LDAKGPNVPVGSHTGHPDNPLYHTRDREYFGSPEKGDTIRPAFMYREFQANTSYIDRTVAYYISAFFWFWMFYHLYYFPGHIFGHHHAPYLEEFTDEELGIPDDNAPDPEYWGNHYEKPGTYR</sequence>
<keyword evidence="10" id="KW-0496">Mitochondrion</keyword>
<name>A0A0N4UMM7_DRAME</name>
<protein>
    <submittedName>
        <fullName evidence="15">NADH dehydrogenase [ubiquinone] 1 beta subcomplex subunit 2, mitochondrial</fullName>
    </submittedName>
</protein>
<keyword evidence="5" id="KW-0813">Transport</keyword>
<evidence type="ECO:0000256" key="5">
    <source>
        <dbReference type="ARBA" id="ARBA00022448"/>
    </source>
</evidence>
<dbReference type="Pfam" id="PF14813">
    <property type="entry name" value="NADH_B2"/>
    <property type="match status" value="1"/>
</dbReference>
<dbReference type="PANTHER" id="PTHR15223">
    <property type="entry name" value="NADH-UBIQUINONE OXIDOREDUCTASE AGGG SUBUNIT"/>
    <property type="match status" value="1"/>
</dbReference>
<evidence type="ECO:0000256" key="7">
    <source>
        <dbReference type="ARBA" id="ARBA00022792"/>
    </source>
</evidence>
<dbReference type="InterPro" id="IPR026627">
    <property type="entry name" value="NDUFB2_animal"/>
</dbReference>
<evidence type="ECO:0000256" key="6">
    <source>
        <dbReference type="ARBA" id="ARBA00022660"/>
    </source>
</evidence>
<keyword evidence="9" id="KW-0249">Electron transport</keyword>
<dbReference type="WBParaSite" id="DME_0000911101-mRNA-1">
    <property type="protein sequence ID" value="DME_0000911101-mRNA-1"/>
    <property type="gene ID" value="DME_0000911101"/>
</dbReference>
<accession>A0A0N4UMM7</accession>
<keyword evidence="13" id="KW-1133">Transmembrane helix</keyword>
<comment type="similarity">
    <text evidence="3">Belongs to the complex I NDUFB2 subunit family.</text>
</comment>
<feature type="transmembrane region" description="Helical" evidence="13">
    <location>
        <begin position="59"/>
        <end position="78"/>
    </location>
</feature>
<evidence type="ECO:0000313" key="14">
    <source>
        <dbReference type="Proteomes" id="UP000038040"/>
    </source>
</evidence>
<dbReference type="PANTHER" id="PTHR15223:SF1">
    <property type="entry name" value="NADH DEHYDROGENASE [UBIQUINONE] 1 BETA SUBCOMPLEX SUBUNIT 2, MITOCHONDRIAL"/>
    <property type="match status" value="1"/>
</dbReference>
<evidence type="ECO:0000313" key="15">
    <source>
        <dbReference type="WBParaSite" id="DME_0000911101-mRNA-1"/>
    </source>
</evidence>
<keyword evidence="13" id="KW-0812">Transmembrane</keyword>
<organism evidence="14 15">
    <name type="scientific">Dracunculus medinensis</name>
    <name type="common">Guinea worm</name>
    <dbReference type="NCBI Taxonomy" id="318479"/>
    <lineage>
        <taxon>Eukaryota</taxon>
        <taxon>Metazoa</taxon>
        <taxon>Ecdysozoa</taxon>
        <taxon>Nematoda</taxon>
        <taxon>Chromadorea</taxon>
        <taxon>Rhabditida</taxon>
        <taxon>Spirurina</taxon>
        <taxon>Dracunculoidea</taxon>
        <taxon>Dracunculidae</taxon>
        <taxon>Dracunculus</taxon>
    </lineage>
</organism>
<evidence type="ECO:0000256" key="2">
    <source>
        <dbReference type="ARBA" id="ARBA00004443"/>
    </source>
</evidence>
<dbReference type="GO" id="GO:0032981">
    <property type="term" value="P:mitochondrial respiratory chain complex I assembly"/>
    <property type="evidence" value="ECO:0007669"/>
    <property type="project" value="TreeGrafter"/>
</dbReference>
<comment type="function">
    <text evidence="1">Accessory subunit of the mitochondrial membrane respiratory chain NADH dehydrogenase (Complex I), that is believed not to be involved in catalysis. Complex I functions in the transfer of electrons from NADH to the respiratory chain. The immediate electron acceptor for the enzyme is believed to be ubiquinone.</text>
</comment>